<dbReference type="EMBL" id="CYUD01000019">
    <property type="protein sequence ID" value="CUK18103.1"/>
    <property type="molecule type" value="Genomic_DNA"/>
</dbReference>
<name>A0A0P1IZV5_9RHOB</name>
<dbReference type="InterPro" id="IPR036291">
    <property type="entry name" value="NAD(P)-bd_dom_sf"/>
</dbReference>
<dbReference type="AlphaFoldDB" id="A0A0P1IZV5"/>
<evidence type="ECO:0000313" key="2">
    <source>
        <dbReference type="Proteomes" id="UP000051260"/>
    </source>
</evidence>
<accession>A0A0P1IZV5</accession>
<protein>
    <submittedName>
        <fullName evidence="1">Short chain dehydrogenase</fullName>
    </submittedName>
</protein>
<proteinExistence type="predicted"/>
<evidence type="ECO:0000313" key="1">
    <source>
        <dbReference type="EMBL" id="CUK18103.1"/>
    </source>
</evidence>
<dbReference type="SUPFAM" id="SSF51735">
    <property type="entry name" value="NAD(P)-binding Rossmann-fold domains"/>
    <property type="match status" value="1"/>
</dbReference>
<organism evidence="1 2">
    <name type="scientific">Ruegeria denitrificans</name>
    <dbReference type="NCBI Taxonomy" id="1715692"/>
    <lineage>
        <taxon>Bacteria</taxon>
        <taxon>Pseudomonadati</taxon>
        <taxon>Pseudomonadota</taxon>
        <taxon>Alphaproteobacteria</taxon>
        <taxon>Rhodobacterales</taxon>
        <taxon>Roseobacteraceae</taxon>
        <taxon>Ruegeria</taxon>
    </lineage>
</organism>
<keyword evidence="2" id="KW-1185">Reference proteome</keyword>
<reference evidence="2" key="1">
    <citation type="submission" date="2015-09" db="EMBL/GenBank/DDBJ databases">
        <authorList>
            <person name="Rodrigo-Torres L."/>
            <person name="Arahal D.R."/>
        </authorList>
    </citation>
    <scope>NUCLEOTIDE SEQUENCE [LARGE SCALE GENOMIC DNA]</scope>
    <source>
        <strain evidence="2">CECT 5091</strain>
    </source>
</reference>
<gene>
    <name evidence="1" type="ORF">RUE5091_04201</name>
</gene>
<dbReference type="Proteomes" id="UP000051260">
    <property type="component" value="Unassembled WGS sequence"/>
</dbReference>
<dbReference type="Gene3D" id="3.40.50.720">
    <property type="entry name" value="NAD(P)-binding Rossmann-like Domain"/>
    <property type="match status" value="1"/>
</dbReference>
<sequence length="48" mass="4963">MKQYLLGVHAAQKMTLANSNLNTKTVLITGASSGIGLEAAAQLAIEGY</sequence>
<dbReference type="RefSeq" id="WP_165590811.1">
    <property type="nucleotide sequence ID" value="NZ_CYUD01000019.1"/>
</dbReference>